<feature type="transmembrane region" description="Helical" evidence="6">
    <location>
        <begin position="179"/>
        <end position="199"/>
    </location>
</feature>
<feature type="transmembrane region" description="Helical" evidence="6">
    <location>
        <begin position="416"/>
        <end position="442"/>
    </location>
</feature>
<feature type="transmembrane region" description="Helical" evidence="6">
    <location>
        <begin position="119"/>
        <end position="139"/>
    </location>
</feature>
<evidence type="ECO:0000256" key="5">
    <source>
        <dbReference type="SAM" id="MobiDB-lite"/>
    </source>
</evidence>
<feature type="transmembrane region" description="Helical" evidence="6">
    <location>
        <begin position="288"/>
        <end position="306"/>
    </location>
</feature>
<dbReference type="InterPro" id="IPR036259">
    <property type="entry name" value="MFS_trans_sf"/>
</dbReference>
<evidence type="ECO:0000313" key="9">
    <source>
        <dbReference type="Proteomes" id="UP000412028"/>
    </source>
</evidence>
<feature type="region of interest" description="Disordered" evidence="5">
    <location>
        <begin position="1"/>
        <end position="73"/>
    </location>
</feature>
<dbReference type="PANTHER" id="PTHR10924:SF4">
    <property type="entry name" value="GH15861P"/>
    <property type="match status" value="1"/>
</dbReference>
<gene>
    <name evidence="8" type="ORF">EMO89_08575</name>
</gene>
<feature type="transmembrane region" description="Helical" evidence="6">
    <location>
        <begin position="79"/>
        <end position="99"/>
    </location>
</feature>
<feature type="domain" description="Major facilitator superfamily (MFS) profile" evidence="7">
    <location>
        <begin position="80"/>
        <end position="484"/>
    </location>
</feature>
<dbReference type="GO" id="GO:0005886">
    <property type="term" value="C:plasma membrane"/>
    <property type="evidence" value="ECO:0007669"/>
    <property type="project" value="UniProtKB-SubCell"/>
</dbReference>
<feature type="transmembrane region" description="Helical" evidence="6">
    <location>
        <begin position="462"/>
        <end position="480"/>
    </location>
</feature>
<dbReference type="InterPro" id="IPR020846">
    <property type="entry name" value="MFS_dom"/>
</dbReference>
<evidence type="ECO:0000256" key="3">
    <source>
        <dbReference type="ARBA" id="ARBA00022989"/>
    </source>
</evidence>
<keyword evidence="4 6" id="KW-0472">Membrane</keyword>
<dbReference type="SUPFAM" id="SSF103473">
    <property type="entry name" value="MFS general substrate transporter"/>
    <property type="match status" value="1"/>
</dbReference>
<dbReference type="PANTHER" id="PTHR10924">
    <property type="entry name" value="MAJOR FACILITATOR SUPERFAMILY PROTEIN-RELATED"/>
    <property type="match status" value="1"/>
</dbReference>
<name>A0A5M9ZZL0_9BIFI</name>
<feature type="transmembrane region" description="Helical" evidence="6">
    <location>
        <begin position="383"/>
        <end position="404"/>
    </location>
</feature>
<dbReference type="EMBL" id="RZUI01000011">
    <property type="protein sequence ID" value="KAA8828840.1"/>
    <property type="molecule type" value="Genomic_DNA"/>
</dbReference>
<evidence type="ECO:0000256" key="1">
    <source>
        <dbReference type="ARBA" id="ARBA00004651"/>
    </source>
</evidence>
<evidence type="ECO:0000313" key="8">
    <source>
        <dbReference type="EMBL" id="KAA8828840.1"/>
    </source>
</evidence>
<proteinExistence type="predicted"/>
<sequence length="493" mass="53448">MGSGPSPASCHDDRLIRSGNLASFQRPRGQNRYDMTARRYHVRVSESEHTTRSTGRSVQEKTQTQQPTQSPRLGGGQAYAMWAVAMAGYIFAVTCRSSLSATGIEAAHHFNTTSTALSMFLYLQLFVYAIMQIPAGVLLDRFGARKLIATGGLFMAVGQAMMAVAPVTALAIVGRGIVGMGDAMTFISVIRLVSAWFPFRQVPLMNQITSMLGGMGQIISIYPFVWLLGLTNWQVAFLSLTGVGVCIASAVLMGVRDDPNQTGRHHERPQGGLRAALNGLRAALKTPGTFCGFWVHATTWFSINMMNQLWGFPFLLAVEHYLRAQASAYLAIGMVINVAWAFIMGRVAGLHPIHGRAAIVYTTVGAQMICWTILLLTPGPHPTWFMALLLLAMSSGGPASNIAFDFARDTNSPANLGAATGFANTGGFLSSAIVFLGVGLLLDAQGATSPNLYTDHAMRMAVLIQYPLWILGLTAFTIMLPKTIRILRERFHR</sequence>
<dbReference type="Gene3D" id="1.20.1250.20">
    <property type="entry name" value="MFS general substrate transporter like domains"/>
    <property type="match status" value="1"/>
</dbReference>
<keyword evidence="3 6" id="KW-1133">Transmembrane helix</keyword>
<feature type="transmembrane region" description="Helical" evidence="6">
    <location>
        <begin position="151"/>
        <end position="173"/>
    </location>
</feature>
<feature type="compositionally biased region" description="Polar residues" evidence="5">
    <location>
        <begin position="52"/>
        <end position="71"/>
    </location>
</feature>
<dbReference type="InterPro" id="IPR049680">
    <property type="entry name" value="FLVCR1-2_SLC49-like"/>
</dbReference>
<comment type="subcellular location">
    <subcellularLocation>
        <location evidence="1">Cell membrane</location>
        <topology evidence="1">Multi-pass membrane protein</topology>
    </subcellularLocation>
</comment>
<dbReference type="InterPro" id="IPR011701">
    <property type="entry name" value="MFS"/>
</dbReference>
<reference evidence="8 9" key="1">
    <citation type="journal article" date="2019" name="Syst. Appl. Microbiol.">
        <title>Characterization of Bifidobacterium species in feaces of the Egyptian fruit bat: Description of B. vespertilionis sp. nov. and B. rousetti sp. nov.</title>
        <authorList>
            <person name="Modesto M."/>
            <person name="Satti M."/>
            <person name="Watanabe K."/>
            <person name="Puglisi E."/>
            <person name="Morelli L."/>
            <person name="Huang C.-H."/>
            <person name="Liou J.-S."/>
            <person name="Miyashita M."/>
            <person name="Tamura T."/>
            <person name="Saito S."/>
            <person name="Mori K."/>
            <person name="Huang L."/>
            <person name="Sciavilla P."/>
            <person name="Sandri C."/>
            <person name="Spiezio C."/>
            <person name="Vitali F."/>
            <person name="Cavalieri D."/>
            <person name="Perpetuini G."/>
            <person name="Tofalo R."/>
            <person name="Bonetti A."/>
            <person name="Arita M."/>
            <person name="Mattarelli P."/>
        </authorList>
    </citation>
    <scope>NUCLEOTIDE SEQUENCE [LARGE SCALE GENOMIC DNA]</scope>
    <source>
        <strain evidence="8 9">RST7</strain>
    </source>
</reference>
<feature type="transmembrane region" description="Helical" evidence="6">
    <location>
        <begin position="326"/>
        <end position="345"/>
    </location>
</feature>
<dbReference type="OrthoDB" id="4332123at2"/>
<evidence type="ECO:0000256" key="6">
    <source>
        <dbReference type="SAM" id="Phobius"/>
    </source>
</evidence>
<dbReference type="GO" id="GO:0020037">
    <property type="term" value="F:heme binding"/>
    <property type="evidence" value="ECO:0007669"/>
    <property type="project" value="TreeGrafter"/>
</dbReference>
<evidence type="ECO:0000259" key="7">
    <source>
        <dbReference type="PROSITE" id="PS50850"/>
    </source>
</evidence>
<evidence type="ECO:0000256" key="4">
    <source>
        <dbReference type="ARBA" id="ARBA00023136"/>
    </source>
</evidence>
<keyword evidence="2 6" id="KW-0812">Transmembrane</keyword>
<organism evidence="8 9">
    <name type="scientific">Bifidobacterium tissieri</name>
    <dbReference type="NCBI Taxonomy" id="1630162"/>
    <lineage>
        <taxon>Bacteria</taxon>
        <taxon>Bacillati</taxon>
        <taxon>Actinomycetota</taxon>
        <taxon>Actinomycetes</taxon>
        <taxon>Bifidobacteriales</taxon>
        <taxon>Bifidobacteriaceae</taxon>
        <taxon>Bifidobacterium</taxon>
    </lineage>
</organism>
<dbReference type="Pfam" id="PF07690">
    <property type="entry name" value="MFS_1"/>
    <property type="match status" value="1"/>
</dbReference>
<dbReference type="PROSITE" id="PS50850">
    <property type="entry name" value="MFS"/>
    <property type="match status" value="1"/>
</dbReference>
<protein>
    <submittedName>
        <fullName evidence="8">MFS transporter</fullName>
    </submittedName>
</protein>
<feature type="transmembrane region" description="Helical" evidence="6">
    <location>
        <begin position="235"/>
        <end position="255"/>
    </location>
</feature>
<dbReference type="GO" id="GO:0015232">
    <property type="term" value="F:heme transmembrane transporter activity"/>
    <property type="evidence" value="ECO:0007669"/>
    <property type="project" value="TreeGrafter"/>
</dbReference>
<evidence type="ECO:0000256" key="2">
    <source>
        <dbReference type="ARBA" id="ARBA00022692"/>
    </source>
</evidence>
<dbReference type="CDD" id="cd06174">
    <property type="entry name" value="MFS"/>
    <property type="match status" value="1"/>
</dbReference>
<feature type="transmembrane region" description="Helical" evidence="6">
    <location>
        <begin position="357"/>
        <end position="377"/>
    </location>
</feature>
<dbReference type="Proteomes" id="UP000412028">
    <property type="component" value="Unassembled WGS sequence"/>
</dbReference>
<comment type="caution">
    <text evidence="8">The sequence shown here is derived from an EMBL/GenBank/DDBJ whole genome shotgun (WGS) entry which is preliminary data.</text>
</comment>
<dbReference type="AlphaFoldDB" id="A0A5M9ZZL0"/>
<accession>A0A5M9ZZL0</accession>
<feature type="transmembrane region" description="Helical" evidence="6">
    <location>
        <begin position="211"/>
        <end position="229"/>
    </location>
</feature>
<dbReference type="GO" id="GO:0097037">
    <property type="term" value="P:heme export"/>
    <property type="evidence" value="ECO:0007669"/>
    <property type="project" value="TreeGrafter"/>
</dbReference>